<dbReference type="PROSITE" id="PS50404">
    <property type="entry name" value="GST_NTER"/>
    <property type="match status" value="1"/>
</dbReference>
<dbReference type="SUPFAM" id="SSF54909">
    <property type="entry name" value="Dimeric alpha+beta barrel"/>
    <property type="match status" value="1"/>
</dbReference>
<dbReference type="PANTHER" id="PTHR44051:SF3">
    <property type="entry name" value="TRANSCRIPTIONAL REGULATOR URE2"/>
    <property type="match status" value="1"/>
</dbReference>
<dbReference type="Proteomes" id="UP000215305">
    <property type="component" value="Unassembled WGS sequence"/>
</dbReference>
<evidence type="ECO:0000313" key="4">
    <source>
        <dbReference type="Proteomes" id="UP000215305"/>
    </source>
</evidence>
<dbReference type="Pfam" id="PF03992">
    <property type="entry name" value="ABM"/>
    <property type="match status" value="1"/>
</dbReference>
<proteinExistence type="inferred from homology"/>
<organism evidence="3 4">
    <name type="scientific">Aspergillus thermomutatus</name>
    <name type="common">Neosartorya pseudofischeri</name>
    <dbReference type="NCBI Taxonomy" id="41047"/>
    <lineage>
        <taxon>Eukaryota</taxon>
        <taxon>Fungi</taxon>
        <taxon>Dikarya</taxon>
        <taxon>Ascomycota</taxon>
        <taxon>Pezizomycotina</taxon>
        <taxon>Eurotiomycetes</taxon>
        <taxon>Eurotiomycetidae</taxon>
        <taxon>Eurotiales</taxon>
        <taxon>Aspergillaceae</taxon>
        <taxon>Aspergillus</taxon>
        <taxon>Aspergillus subgen. Fumigati</taxon>
    </lineage>
</organism>
<dbReference type="OrthoDB" id="4268580at2759"/>
<dbReference type="VEuPathDB" id="FungiDB:CDV56_109607"/>
<sequence length="231" mass="26198">MKPIKIYGGFLGPNPLKTCFILSELDVPYEIEHLDFGQLKTPEYESINPNGRLPAIYDPNTDLTLWESGAIIFQPGQIEYYQGPTGLNNGNTRTLGRRTDEFFNSIVTINMARFYDFDSQKPFREQLEEETGPVVLTNTFTIPEGKVEEAIETWRKTAEILKFCPGYISTQLHRGVSSRILINVAVWDSAHHLRDGLNRENFKAVLASFPPGTECRAHLFRRQAVEGICIA</sequence>
<protein>
    <recommendedName>
        <fullName evidence="2">GST N-terminal domain-containing protein</fullName>
    </recommendedName>
</protein>
<keyword evidence="4" id="KW-1185">Reference proteome</keyword>
<feature type="domain" description="GST N-terminal" evidence="2">
    <location>
        <begin position="2"/>
        <end position="83"/>
    </location>
</feature>
<dbReference type="InterPro" id="IPR011008">
    <property type="entry name" value="Dimeric_a/b-barrel"/>
</dbReference>
<comment type="caution">
    <text evidence="3">The sequence shown here is derived from an EMBL/GenBank/DDBJ whole genome shotgun (WGS) entry which is preliminary data.</text>
</comment>
<evidence type="ECO:0000256" key="1">
    <source>
        <dbReference type="ARBA" id="ARBA00007409"/>
    </source>
</evidence>
<comment type="similarity">
    <text evidence="1">Belongs to the GST superfamily.</text>
</comment>
<dbReference type="STRING" id="41047.A0A397HVW7"/>
<reference evidence="3" key="1">
    <citation type="submission" date="2018-08" db="EMBL/GenBank/DDBJ databases">
        <title>Draft genome sequence of azole-resistant Aspergillus thermomutatus (Neosartorya pseudofischeri) strain HMR AF 39, isolated from a human nasal aspirate.</title>
        <authorList>
            <person name="Parent-Michaud M."/>
            <person name="Dufresne P.J."/>
            <person name="Fournier E."/>
            <person name="Martineau C."/>
            <person name="Moreira S."/>
            <person name="Perkins V."/>
            <person name="De Repentigny L."/>
            <person name="Dufresne S.F."/>
        </authorList>
    </citation>
    <scope>NUCLEOTIDE SEQUENCE [LARGE SCALE GENOMIC DNA]</scope>
    <source>
        <strain evidence="3">HMR AF 39</strain>
    </source>
</reference>
<dbReference type="SUPFAM" id="SSF52833">
    <property type="entry name" value="Thioredoxin-like"/>
    <property type="match status" value="1"/>
</dbReference>
<dbReference type="EMBL" id="NKHU02000007">
    <property type="protein sequence ID" value="RHZ67381.1"/>
    <property type="molecule type" value="Genomic_DNA"/>
</dbReference>
<dbReference type="InterPro" id="IPR004045">
    <property type="entry name" value="Glutathione_S-Trfase_N"/>
</dbReference>
<dbReference type="GeneID" id="38131581"/>
<name>A0A397HVW7_ASPTH</name>
<evidence type="ECO:0000259" key="2">
    <source>
        <dbReference type="PROSITE" id="PS50404"/>
    </source>
</evidence>
<dbReference type="RefSeq" id="XP_026618632.1">
    <property type="nucleotide sequence ID" value="XM_026763226.1"/>
</dbReference>
<dbReference type="AlphaFoldDB" id="A0A397HVW7"/>
<accession>A0A397HVW7</accession>
<dbReference type="Gene3D" id="1.20.1050.130">
    <property type="match status" value="1"/>
</dbReference>
<dbReference type="InterPro" id="IPR007138">
    <property type="entry name" value="ABM_dom"/>
</dbReference>
<dbReference type="Gene3D" id="3.30.70.100">
    <property type="match status" value="1"/>
</dbReference>
<dbReference type="InterPro" id="IPR036249">
    <property type="entry name" value="Thioredoxin-like_sf"/>
</dbReference>
<evidence type="ECO:0000313" key="3">
    <source>
        <dbReference type="EMBL" id="RHZ67381.1"/>
    </source>
</evidence>
<dbReference type="PANTHER" id="PTHR44051">
    <property type="entry name" value="GLUTATHIONE S-TRANSFERASE-RELATED"/>
    <property type="match status" value="1"/>
</dbReference>
<gene>
    <name evidence="3" type="ORF">CDV56_109607</name>
</gene>
<dbReference type="Pfam" id="PF02798">
    <property type="entry name" value="GST_N"/>
    <property type="match status" value="1"/>
</dbReference>